<keyword evidence="1" id="KW-0472">Membrane</keyword>
<accession>A0A3A1P497</accession>
<dbReference type="AlphaFoldDB" id="A0A3A1P497"/>
<comment type="caution">
    <text evidence="2">The sequence shown here is derived from an EMBL/GenBank/DDBJ whole genome shotgun (WGS) entry which is preliminary data.</text>
</comment>
<evidence type="ECO:0000313" key="3">
    <source>
        <dbReference type="Proteomes" id="UP000265366"/>
    </source>
</evidence>
<protein>
    <submittedName>
        <fullName evidence="2">Uncharacterized protein</fullName>
    </submittedName>
</protein>
<proteinExistence type="predicted"/>
<dbReference type="EMBL" id="QXFM01000110">
    <property type="protein sequence ID" value="RIV84013.1"/>
    <property type="molecule type" value="Genomic_DNA"/>
</dbReference>
<feature type="transmembrane region" description="Helical" evidence="1">
    <location>
        <begin position="26"/>
        <end position="46"/>
    </location>
</feature>
<organism evidence="2 3">
    <name type="scientific">Aurantiacibacter xanthus</name>
    <dbReference type="NCBI Taxonomy" id="1784712"/>
    <lineage>
        <taxon>Bacteria</taxon>
        <taxon>Pseudomonadati</taxon>
        <taxon>Pseudomonadota</taxon>
        <taxon>Alphaproteobacteria</taxon>
        <taxon>Sphingomonadales</taxon>
        <taxon>Erythrobacteraceae</taxon>
        <taxon>Aurantiacibacter</taxon>
    </lineage>
</organism>
<evidence type="ECO:0000313" key="2">
    <source>
        <dbReference type="EMBL" id="RIV84013.1"/>
    </source>
</evidence>
<reference evidence="2 3" key="1">
    <citation type="submission" date="2018-08" db="EMBL/GenBank/DDBJ databases">
        <title>Erythrobacter zhengii sp.nov., a bacterium isolated from deep-sea sediment.</title>
        <authorList>
            <person name="Fang C."/>
            <person name="Wu Y.-H."/>
            <person name="Sun C."/>
            <person name="Wang H."/>
            <person name="Cheng H."/>
            <person name="Meng F.-X."/>
            <person name="Wang C.-S."/>
            <person name="Xu X.-W."/>
        </authorList>
    </citation>
    <scope>NUCLEOTIDE SEQUENCE [LARGE SCALE GENOMIC DNA]</scope>
    <source>
        <strain evidence="2 3">CCTCC AB 2015396</strain>
    </source>
</reference>
<keyword evidence="1" id="KW-0812">Transmembrane</keyword>
<gene>
    <name evidence="2" type="ORF">D2V17_12210</name>
</gene>
<name>A0A3A1P497_9SPHN</name>
<dbReference type="OrthoDB" id="7509627at2"/>
<evidence type="ECO:0000256" key="1">
    <source>
        <dbReference type="SAM" id="Phobius"/>
    </source>
</evidence>
<keyword evidence="1" id="KW-1133">Transmembrane helix</keyword>
<dbReference type="Proteomes" id="UP000265366">
    <property type="component" value="Unassembled WGS sequence"/>
</dbReference>
<keyword evidence="3" id="KW-1185">Reference proteome</keyword>
<sequence length="73" mass="7599">MSGDFMDGVWLRAGQMEQAAGQRRRLALMAGMAFIGLGTGIGVVQAPASAEPAQYQLIDGADLSPSALLHVEP</sequence>